<evidence type="ECO:0000256" key="2">
    <source>
        <dbReference type="SAM" id="Phobius"/>
    </source>
</evidence>
<dbReference type="InterPro" id="IPR053229">
    <property type="entry name" value="NADH-Q_oxidrdct_subunit"/>
</dbReference>
<dbReference type="InterPro" id="IPR024549">
    <property type="entry name" value="NADH-UbQ_OxRdtase_su21_C_fun"/>
</dbReference>
<dbReference type="STRING" id="2004952.A0A2C5YY99"/>
<dbReference type="Pfam" id="PF03171">
    <property type="entry name" value="2OG-FeII_Oxy"/>
    <property type="match status" value="1"/>
</dbReference>
<keyword evidence="7" id="KW-1185">Reference proteome</keyword>
<dbReference type="EMBL" id="NJES01000267">
    <property type="protein sequence ID" value="PHH74545.1"/>
    <property type="molecule type" value="Genomic_DNA"/>
</dbReference>
<dbReference type="PANTHER" id="PTHR34062">
    <property type="entry name" value="OXIDOREDUCTASE 21 KDA SUBUNIT, PUTATIVE (AFU_ORTHOLOGUE AFUA_4G04750)-RELATED"/>
    <property type="match status" value="1"/>
</dbReference>
<feature type="domain" description="NADH-ubiquinone oxidoreductase 21kDa subunit C-terminal fungi" evidence="5">
    <location>
        <begin position="116"/>
        <end position="191"/>
    </location>
</feature>
<proteinExistence type="predicted"/>
<dbReference type="InterPro" id="IPR044861">
    <property type="entry name" value="IPNS-like_FE2OG_OXY"/>
</dbReference>
<dbReference type="PANTHER" id="PTHR34062:SF1">
    <property type="entry name" value="NADH-UBIQUINONE OXIDOREDUCTASE 21KDA SUBUNIT N-TERMINAL DOMAIN-CONTAINING PROTEIN"/>
    <property type="match status" value="1"/>
</dbReference>
<reference evidence="6 7" key="1">
    <citation type="submission" date="2017-06" db="EMBL/GenBank/DDBJ databases">
        <title>Ant-infecting Ophiocordyceps genomes reveal a high diversity of potential behavioral manipulation genes and a possible major role for enterotoxins.</title>
        <authorList>
            <person name="De Bekker C."/>
            <person name="Evans H.C."/>
            <person name="Brachmann A."/>
            <person name="Hughes D.P."/>
        </authorList>
    </citation>
    <scope>NUCLEOTIDE SEQUENCE [LARGE SCALE GENOMIC DNA]</scope>
    <source>
        <strain evidence="6 7">Map16</strain>
    </source>
</reference>
<keyword evidence="2" id="KW-0472">Membrane</keyword>
<keyword evidence="2" id="KW-1133">Transmembrane helix</keyword>
<evidence type="ECO:0000313" key="7">
    <source>
        <dbReference type="Proteomes" id="UP000226431"/>
    </source>
</evidence>
<feature type="domain" description="NADH-ubiquinone oxidoreductase 21kDa subunit N-terminal" evidence="4">
    <location>
        <begin position="22"/>
        <end position="107"/>
    </location>
</feature>
<dbReference type="Proteomes" id="UP000226431">
    <property type="component" value="Unassembled WGS sequence"/>
</dbReference>
<accession>A0A2C5YY99</accession>
<evidence type="ECO:0000259" key="5">
    <source>
        <dbReference type="Pfam" id="PF12853"/>
    </source>
</evidence>
<sequence>MAETTIKRPPQTFVGASKVVQTDYPLIDNDPHFKRVVRYARPSDYVHGVVAAAFAPAAMLVMERFAPSHVRMGGFARVMRLAGFIGIAGGFLCFYQRSCLRFYGATENAREMQMDMREMVDRVKAGLPLYGESQLSPHMQGVAARQSRYSALFFSVLPWFNFVNHDQHGVDTAKYYQQAERELEMERTASDQQTVSPSMESFDHQQQQPSSMEPTASSSQPQPLAMDLPVIDLDVFLHQPRDARAECVKAANALIAYGALVLRDSRVADHDNAAFLDLMEDYFAQPEDELRRDERPELGYQIGVTLERTEKPKCAVDEPCLDVIRRLHPSQRPLDVSRHEPDPKCRFFWRMADPPPYQTLFPGLNAPNVVPRASCLAERWEPVMDRWGAAMKTAVSTLSEMLAVGLGLPPDLFREAGRYGPHLLAPTASDLEKYGTKDTILAGFHTDLNFLTIHGRSRYPGLNVWARNTGNRIPVKMPPGNYLLVQAGKQLEHMTGGLIKAGYHEVVVNDETIEAMDRRRREFPDRPQIRISSTLFWHLNSDLDLEPVPGLAERAKEVRAEQARMGRDEGEPVVYPAIKVGHQVEGELKHIALMA</sequence>
<dbReference type="OrthoDB" id="10248513at2759"/>
<feature type="domain" description="Isopenicillin N synthase-like Fe(2+) 2OG dioxygenase" evidence="3">
    <location>
        <begin position="440"/>
        <end position="537"/>
    </location>
</feature>
<dbReference type="Pfam" id="PF12853">
    <property type="entry name" value="NADH_u_ox_C"/>
    <property type="match status" value="1"/>
</dbReference>
<evidence type="ECO:0008006" key="8">
    <source>
        <dbReference type="Google" id="ProtNLM"/>
    </source>
</evidence>
<dbReference type="AlphaFoldDB" id="A0A2C5YY99"/>
<feature type="transmembrane region" description="Helical" evidence="2">
    <location>
        <begin position="45"/>
        <end position="66"/>
    </location>
</feature>
<dbReference type="InterPro" id="IPR019721">
    <property type="entry name" value="NADH-UbQ_OxRdtase_su21_N"/>
</dbReference>
<gene>
    <name evidence="6" type="ORF">CDD80_3003</name>
</gene>
<evidence type="ECO:0000259" key="4">
    <source>
        <dbReference type="Pfam" id="PF10785"/>
    </source>
</evidence>
<dbReference type="Gene3D" id="2.60.120.330">
    <property type="entry name" value="B-lactam Antibiotic, Isopenicillin N Synthase, Chain"/>
    <property type="match status" value="1"/>
</dbReference>
<comment type="caution">
    <text evidence="6">The sequence shown here is derived from an EMBL/GenBank/DDBJ whole genome shotgun (WGS) entry which is preliminary data.</text>
</comment>
<protein>
    <recommendedName>
        <fullName evidence="8">Isopenicillin N synthase-like Fe(2+) 2OG dioxygenase domain-containing protein</fullName>
    </recommendedName>
</protein>
<dbReference type="FunFam" id="2.60.120.330:FF:000039">
    <property type="entry name" value="Unplaced genomic scaffold supercont1.13, whole genome shotgun sequence"/>
    <property type="match status" value="1"/>
</dbReference>
<name>A0A2C5YY99_9HYPO</name>
<feature type="region of interest" description="Disordered" evidence="1">
    <location>
        <begin position="183"/>
        <end position="223"/>
    </location>
</feature>
<evidence type="ECO:0000313" key="6">
    <source>
        <dbReference type="EMBL" id="PHH74545.1"/>
    </source>
</evidence>
<evidence type="ECO:0000259" key="3">
    <source>
        <dbReference type="Pfam" id="PF03171"/>
    </source>
</evidence>
<dbReference type="Pfam" id="PF10785">
    <property type="entry name" value="NADH-u_ox-rdase"/>
    <property type="match status" value="1"/>
</dbReference>
<keyword evidence="2" id="KW-0812">Transmembrane</keyword>
<dbReference type="InterPro" id="IPR027443">
    <property type="entry name" value="IPNS-like_sf"/>
</dbReference>
<dbReference type="SUPFAM" id="SSF51197">
    <property type="entry name" value="Clavaminate synthase-like"/>
    <property type="match status" value="1"/>
</dbReference>
<organism evidence="6 7">
    <name type="scientific">Ophiocordyceps camponoti-rufipedis</name>
    <dbReference type="NCBI Taxonomy" id="2004952"/>
    <lineage>
        <taxon>Eukaryota</taxon>
        <taxon>Fungi</taxon>
        <taxon>Dikarya</taxon>
        <taxon>Ascomycota</taxon>
        <taxon>Pezizomycotina</taxon>
        <taxon>Sordariomycetes</taxon>
        <taxon>Hypocreomycetidae</taxon>
        <taxon>Hypocreales</taxon>
        <taxon>Ophiocordycipitaceae</taxon>
        <taxon>Ophiocordyceps</taxon>
    </lineage>
</organism>
<feature type="compositionally biased region" description="Polar residues" evidence="1">
    <location>
        <begin position="190"/>
        <end position="222"/>
    </location>
</feature>
<evidence type="ECO:0000256" key="1">
    <source>
        <dbReference type="SAM" id="MobiDB-lite"/>
    </source>
</evidence>